<reference evidence="1 2" key="1">
    <citation type="submission" date="2013-08" db="EMBL/GenBank/DDBJ databases">
        <authorList>
            <person name="Huang J."/>
            <person name="Wang G."/>
        </authorList>
    </citation>
    <scope>NUCLEOTIDE SEQUENCE [LARGE SCALE GENOMIC DNA]</scope>
    <source>
        <strain evidence="1 2">BH030004</strain>
    </source>
</reference>
<protein>
    <submittedName>
        <fullName evidence="1">Uncharacterized protein</fullName>
    </submittedName>
</protein>
<proteinExistence type="predicted"/>
<evidence type="ECO:0000313" key="2">
    <source>
        <dbReference type="Proteomes" id="UP000030403"/>
    </source>
</evidence>
<dbReference type="EMBL" id="AVPF01000042">
    <property type="protein sequence ID" value="KGX85253.1"/>
    <property type="molecule type" value="Genomic_DNA"/>
</dbReference>
<evidence type="ECO:0000313" key="1">
    <source>
        <dbReference type="EMBL" id="KGX85253.1"/>
    </source>
</evidence>
<dbReference type="AlphaFoldDB" id="A0A0A5G282"/>
<name>A0A0A5G282_9BACI</name>
<organism evidence="1 2">
    <name type="scientific">Pontibacillus marinus BH030004 = DSM 16465</name>
    <dbReference type="NCBI Taxonomy" id="1385511"/>
    <lineage>
        <taxon>Bacteria</taxon>
        <taxon>Bacillati</taxon>
        <taxon>Bacillota</taxon>
        <taxon>Bacilli</taxon>
        <taxon>Bacillales</taxon>
        <taxon>Bacillaceae</taxon>
        <taxon>Pontibacillus</taxon>
    </lineage>
</organism>
<keyword evidence="2" id="KW-1185">Reference proteome</keyword>
<dbReference type="Proteomes" id="UP000030403">
    <property type="component" value="Unassembled WGS sequence"/>
</dbReference>
<sequence length="30" mass="3036">MLSAMLPAMLFGVILSGTIGLIIAGDLTTD</sequence>
<dbReference type="STRING" id="1385511.GCA_000425225_03417"/>
<comment type="caution">
    <text evidence="1">The sequence shown here is derived from an EMBL/GenBank/DDBJ whole genome shotgun (WGS) entry which is preliminary data.</text>
</comment>
<accession>A0A0A5G282</accession>
<gene>
    <name evidence="1" type="ORF">N783_15115</name>
</gene>